<dbReference type="InterPro" id="IPR027417">
    <property type="entry name" value="P-loop_NTPase"/>
</dbReference>
<organism evidence="3 4">
    <name type="scientific">Linnemannia gamsii</name>
    <dbReference type="NCBI Taxonomy" id="64522"/>
    <lineage>
        <taxon>Eukaryota</taxon>
        <taxon>Fungi</taxon>
        <taxon>Fungi incertae sedis</taxon>
        <taxon>Mucoromycota</taxon>
        <taxon>Mortierellomycotina</taxon>
        <taxon>Mortierellomycetes</taxon>
        <taxon>Mortierellales</taxon>
        <taxon>Mortierellaceae</taxon>
        <taxon>Linnemannia</taxon>
    </lineage>
</organism>
<dbReference type="SUPFAM" id="SSF52540">
    <property type="entry name" value="P-loop containing nucleoside triphosphate hydrolases"/>
    <property type="match status" value="1"/>
</dbReference>
<name>A0ABQ7JJD9_9FUNG</name>
<accession>A0ABQ7JJD9</accession>
<feature type="domain" description="NACHT" evidence="1">
    <location>
        <begin position="425"/>
        <end position="583"/>
    </location>
</feature>
<dbReference type="Pfam" id="PF23948">
    <property type="entry name" value="ARM_5"/>
    <property type="match status" value="1"/>
</dbReference>
<evidence type="ECO:0000313" key="3">
    <source>
        <dbReference type="EMBL" id="KAG0276430.1"/>
    </source>
</evidence>
<keyword evidence="4" id="KW-1185">Reference proteome</keyword>
<proteinExistence type="predicted"/>
<dbReference type="Proteomes" id="UP001194696">
    <property type="component" value="Unassembled WGS sequence"/>
</dbReference>
<dbReference type="InterPro" id="IPR056251">
    <property type="entry name" value="Arm_rpt_dom"/>
</dbReference>
<reference evidence="3 4" key="1">
    <citation type="journal article" date="2020" name="Fungal Divers.">
        <title>Resolving the Mortierellaceae phylogeny through synthesis of multi-gene phylogenetics and phylogenomics.</title>
        <authorList>
            <person name="Vandepol N."/>
            <person name="Liber J."/>
            <person name="Desiro A."/>
            <person name="Na H."/>
            <person name="Kennedy M."/>
            <person name="Barry K."/>
            <person name="Grigoriev I.V."/>
            <person name="Miller A.N."/>
            <person name="O'Donnell K."/>
            <person name="Stajich J.E."/>
            <person name="Bonito G."/>
        </authorList>
    </citation>
    <scope>NUCLEOTIDE SEQUENCE [LARGE SCALE GENOMIC DNA]</scope>
    <source>
        <strain evidence="3 4">AD045</strain>
    </source>
</reference>
<dbReference type="Pfam" id="PF00805">
    <property type="entry name" value="Pentapeptide"/>
    <property type="match status" value="1"/>
</dbReference>
<dbReference type="SUPFAM" id="SSF141571">
    <property type="entry name" value="Pentapeptide repeat-like"/>
    <property type="match status" value="1"/>
</dbReference>
<protein>
    <recommendedName>
        <fullName evidence="5">NACHT domain-containing protein</fullName>
    </recommendedName>
</protein>
<comment type="caution">
    <text evidence="3">The sequence shown here is derived from an EMBL/GenBank/DDBJ whole genome shotgun (WGS) entry which is preliminary data.</text>
</comment>
<sequence length="916" mass="103909">MIKEIVFVGSVLDRELYRSLLNCFISKFEETTAMDVTLLQGLVQLVECASAGCLVDDDLVRIATVLSKKLSITHIGISDHSLHLTMSLARVLDVMVAGKVKDLKRDRDHQPMLQLLEGLKDSEDAVQRYEVVYAYQALQYAPDDETPLQVLWRFANLAAAAAGAASSVIKLDPEGLLKGIKSLQKIGTVVVEAVNTGMEVVEALRIGAGGVVRASETKFDFMKKHSWYLALQGTALFIRQGRLFDFNQVVSQASCRHDANFQWGICRQLGEIAVDPLWDTLVRQQTVDFLGELYWSDTYWKPHADVKQWILTILVQISELADVSLKDRAVALLTDLKKDGNAEFLRHYSLGKRLPLPTASPLLVQVQEIPKIEYDLHHLRLRRIAKYKQAVYIAPMAKSSLQAPDDTLFPLMGKVRDFFASESQVMLILGDSGAGKSTFNRHLEYELWQDYKTGGRIPLFINLPALEKPERELIAKQLRTYRFTEAQIQELEQHRQFILICDGYDESQLTSNLHTTNLLHRSEQWDVKLLITCRTQYLGPDYRSRFAPKVADQYTRNINDLFQEAVIAPFSKEQIKDYVDRYVPLEPRTWATEDYMDKLTTIPNLLDLVKNPFLLTLSLEALPNVVQGKSDLSRIRITRVQLYDTFVQHWLGVNKRRLQDNQLGSDRQLAFEGLLEEGFELNGIKFQQDLAAAIFQEQEGKPVVDYAHRRDRASWKAKFFGTDPDISLIRGASLLSRVGNQHRFVHRSILEYFFSCTIYGPMACNDNFAPNPHIYSGNTSNHPLSHRNLVAEPSIIQFLAERVQLDPRFKQQLLAIIEHSKTDDRAACAAANSITILVKAGVSFIGADLRGIRVPGADLSGGQFDSAQLQKAELTGASLIRSWIRQADLSKAQMKKVKFGELSFLEEDEHWRHQHL</sequence>
<feature type="domain" description="Arm-like repeat" evidence="2">
    <location>
        <begin position="2"/>
        <end position="315"/>
    </location>
</feature>
<dbReference type="Gene3D" id="3.40.50.300">
    <property type="entry name" value="P-loop containing nucleotide triphosphate hydrolases"/>
    <property type="match status" value="1"/>
</dbReference>
<gene>
    <name evidence="3" type="ORF">BGZ96_003281</name>
</gene>
<dbReference type="InterPro" id="IPR001646">
    <property type="entry name" value="5peptide_repeat"/>
</dbReference>
<dbReference type="Pfam" id="PF05729">
    <property type="entry name" value="NACHT"/>
    <property type="match status" value="1"/>
</dbReference>
<dbReference type="EMBL" id="JAAAIM010001694">
    <property type="protein sequence ID" value="KAG0276430.1"/>
    <property type="molecule type" value="Genomic_DNA"/>
</dbReference>
<evidence type="ECO:0008006" key="5">
    <source>
        <dbReference type="Google" id="ProtNLM"/>
    </source>
</evidence>
<dbReference type="Gene3D" id="2.160.20.80">
    <property type="entry name" value="E3 ubiquitin-protein ligase SopA"/>
    <property type="match status" value="1"/>
</dbReference>
<evidence type="ECO:0000259" key="1">
    <source>
        <dbReference type="Pfam" id="PF05729"/>
    </source>
</evidence>
<dbReference type="InterPro" id="IPR007111">
    <property type="entry name" value="NACHT_NTPase"/>
</dbReference>
<evidence type="ECO:0000313" key="4">
    <source>
        <dbReference type="Proteomes" id="UP001194696"/>
    </source>
</evidence>
<evidence type="ECO:0000259" key="2">
    <source>
        <dbReference type="Pfam" id="PF23948"/>
    </source>
</evidence>